<feature type="region of interest" description="Disordered" evidence="1">
    <location>
        <begin position="91"/>
        <end position="111"/>
    </location>
</feature>
<feature type="compositionally biased region" description="Acidic residues" evidence="1">
    <location>
        <begin position="99"/>
        <end position="111"/>
    </location>
</feature>
<organism evidence="2">
    <name type="scientific">Lyngbya confervoides BDU141951</name>
    <dbReference type="NCBI Taxonomy" id="1574623"/>
    <lineage>
        <taxon>Bacteria</taxon>
        <taxon>Bacillati</taxon>
        <taxon>Cyanobacteriota</taxon>
        <taxon>Cyanophyceae</taxon>
        <taxon>Oscillatoriophycideae</taxon>
        <taxon>Oscillatoriales</taxon>
        <taxon>Microcoleaceae</taxon>
        <taxon>Lyngbya</taxon>
    </lineage>
</organism>
<comment type="caution">
    <text evidence="2">The sequence shown here is derived from an EMBL/GenBank/DDBJ whole genome shotgun (WGS) entry which is preliminary data.</text>
</comment>
<accession>A0A0C1YB95</accession>
<dbReference type="AlphaFoldDB" id="A0A0C1YB95"/>
<reference evidence="2" key="1">
    <citation type="submission" date="2014-11" db="EMBL/GenBank/DDBJ databases">
        <authorList>
            <person name="Malar M.C."/>
            <person name="Sen D."/>
            <person name="Tripathy S."/>
        </authorList>
    </citation>
    <scope>NUCLEOTIDE SEQUENCE</scope>
    <source>
        <strain evidence="2">BDU141951</strain>
    </source>
</reference>
<reference evidence="2" key="2">
    <citation type="journal article" date="2015" name="Genome Announc.">
        <title>Draft Genome Sequence of Filamentous Marine Cyanobacterium Lyngbya confervoides Strain BDU141951.</title>
        <authorList>
            <person name="Chandrababunaidu M.M."/>
            <person name="Sen D."/>
            <person name="Tripathy S."/>
        </authorList>
    </citation>
    <scope>NUCLEOTIDE SEQUENCE</scope>
    <source>
        <strain evidence="2">BDU141951</strain>
    </source>
</reference>
<reference evidence="2" key="3">
    <citation type="submission" date="2020-02" db="EMBL/GenBank/DDBJ databases">
        <authorList>
            <person name="Sarangi A.N."/>
            <person name="Ghosh S."/>
            <person name="Mukherjee M."/>
            <person name="Tripathy S."/>
        </authorList>
    </citation>
    <scope>NUCLEOTIDE SEQUENCE</scope>
    <source>
        <strain evidence="2">BDU141951</strain>
    </source>
</reference>
<name>A0A0C1YB95_9CYAN</name>
<protein>
    <submittedName>
        <fullName evidence="2">Uncharacterized protein</fullName>
    </submittedName>
</protein>
<sequence length="111" mass="12815">MRCHLESSVLLIHKDDVPPYKKQGSVVRNSYFWALESIADTARFDQPWEFEQSVWIALCRLLTSFAMSGYLGDRETLLEFPPDAQIPDELRAMSTWASDPDDEQETAEPNY</sequence>
<dbReference type="EMBL" id="JTHE02000002">
    <property type="protein sequence ID" value="NEV65923.1"/>
    <property type="molecule type" value="Genomic_DNA"/>
</dbReference>
<gene>
    <name evidence="2" type="ORF">QQ91_002205</name>
</gene>
<proteinExistence type="predicted"/>
<evidence type="ECO:0000313" key="2">
    <source>
        <dbReference type="EMBL" id="NEV65923.1"/>
    </source>
</evidence>
<evidence type="ECO:0000256" key="1">
    <source>
        <dbReference type="SAM" id="MobiDB-lite"/>
    </source>
</evidence>